<evidence type="ECO:0000256" key="1">
    <source>
        <dbReference type="ARBA" id="ARBA00001966"/>
    </source>
</evidence>
<dbReference type="SUPFAM" id="SSF54862">
    <property type="entry name" value="4Fe-4S ferredoxins"/>
    <property type="match status" value="1"/>
</dbReference>
<reference evidence="3 4" key="1">
    <citation type="journal article" date="2019" name="Int. J. Syst. Evol. Microbiol.">
        <title>The Global Catalogue of Microorganisms (GCM) 10K type strain sequencing project: providing services to taxonomists for standard genome sequencing and annotation.</title>
        <authorList>
            <consortium name="The Broad Institute Genomics Platform"/>
            <consortium name="The Broad Institute Genome Sequencing Center for Infectious Disease"/>
            <person name="Wu L."/>
            <person name="Ma J."/>
        </authorList>
    </citation>
    <scope>NUCLEOTIDE SEQUENCE [LARGE SCALE GENOMIC DNA]</scope>
    <source>
        <strain evidence="3 4">JCM 15395</strain>
    </source>
</reference>
<dbReference type="InterPro" id="IPR052395">
    <property type="entry name" value="ET_Ferredoxin"/>
</dbReference>
<evidence type="ECO:0000259" key="2">
    <source>
        <dbReference type="PROSITE" id="PS51379"/>
    </source>
</evidence>
<dbReference type="InterPro" id="IPR017896">
    <property type="entry name" value="4Fe4S_Fe-S-bd"/>
</dbReference>
<feature type="domain" description="4Fe-4S ferredoxin-type" evidence="2">
    <location>
        <begin position="3"/>
        <end position="31"/>
    </location>
</feature>
<name>A0ABN1FVE3_9BACI</name>
<dbReference type="Proteomes" id="UP001500866">
    <property type="component" value="Unassembled WGS sequence"/>
</dbReference>
<evidence type="ECO:0000313" key="3">
    <source>
        <dbReference type="EMBL" id="GAA0598616.1"/>
    </source>
</evidence>
<evidence type="ECO:0000313" key="4">
    <source>
        <dbReference type="Proteomes" id="UP001500866"/>
    </source>
</evidence>
<proteinExistence type="predicted"/>
<dbReference type="EMBL" id="BAAADS010000009">
    <property type="protein sequence ID" value="GAA0598616.1"/>
    <property type="molecule type" value="Genomic_DNA"/>
</dbReference>
<dbReference type="PROSITE" id="PS51379">
    <property type="entry name" value="4FE4S_FER_2"/>
    <property type="match status" value="1"/>
</dbReference>
<protein>
    <recommendedName>
        <fullName evidence="2">4Fe-4S ferredoxin-type domain-containing protein</fullName>
    </recommendedName>
</protein>
<dbReference type="PANTHER" id="PTHR39163">
    <property type="entry name" value="FERREDOXIN"/>
    <property type="match status" value="1"/>
</dbReference>
<dbReference type="Pfam" id="PF13370">
    <property type="entry name" value="Fer4_13"/>
    <property type="match status" value="1"/>
</dbReference>
<sequence>MALYTIVDRETCISCGACGSAAPDLFDYDDEEGLSYYIGGDNYGCKLIKILQKTWRMPMKGVRLVPSRWRTSHLTEIRINLSDKGVA</sequence>
<keyword evidence="4" id="KW-1185">Reference proteome</keyword>
<dbReference type="PANTHER" id="PTHR39163:SF1">
    <property type="entry name" value="FERREDOXIN"/>
    <property type="match status" value="1"/>
</dbReference>
<gene>
    <name evidence="3" type="ORF">GCM10009001_13520</name>
</gene>
<dbReference type="Gene3D" id="3.30.70.20">
    <property type="match status" value="1"/>
</dbReference>
<comment type="caution">
    <text evidence="3">The sequence shown here is derived from an EMBL/GenBank/DDBJ whole genome shotgun (WGS) entry which is preliminary data.</text>
</comment>
<organism evidence="3 4">
    <name type="scientific">Virgibacillus siamensis</name>
    <dbReference type="NCBI Taxonomy" id="480071"/>
    <lineage>
        <taxon>Bacteria</taxon>
        <taxon>Bacillati</taxon>
        <taxon>Bacillota</taxon>
        <taxon>Bacilli</taxon>
        <taxon>Bacillales</taxon>
        <taxon>Bacillaceae</taxon>
        <taxon>Virgibacillus</taxon>
    </lineage>
</organism>
<accession>A0ABN1FVE3</accession>
<comment type="cofactor">
    <cofactor evidence="1">
        <name>[4Fe-4S] cluster</name>
        <dbReference type="ChEBI" id="CHEBI:49883"/>
    </cofactor>
</comment>